<gene>
    <name evidence="2" type="primary">LOC106053936</name>
</gene>
<protein>
    <submittedName>
        <fullName evidence="2">Uncharacterized protein LOC106053936</fullName>
    </submittedName>
</protein>
<organism evidence="1 2">
    <name type="scientific">Biomphalaria glabrata</name>
    <name type="common">Bloodfluke planorb</name>
    <name type="synonym">Freshwater snail</name>
    <dbReference type="NCBI Taxonomy" id="6526"/>
    <lineage>
        <taxon>Eukaryota</taxon>
        <taxon>Metazoa</taxon>
        <taxon>Spiralia</taxon>
        <taxon>Lophotrochozoa</taxon>
        <taxon>Mollusca</taxon>
        <taxon>Gastropoda</taxon>
        <taxon>Heterobranchia</taxon>
        <taxon>Euthyneura</taxon>
        <taxon>Panpulmonata</taxon>
        <taxon>Hygrophila</taxon>
        <taxon>Lymnaeoidea</taxon>
        <taxon>Planorbidae</taxon>
        <taxon>Biomphalaria</taxon>
    </lineage>
</organism>
<sequence>MCGRLGAVLPVLKEQFDRCLSFSPVIVGDHILEFRSFSDILNSFYHDAKLSCEDPCEPVTFQQLMQHFKLGKNRSKLSAGVEQLQSFIHENEQLKVNVCSRI</sequence>
<accession>A0A9W3BDV2</accession>
<evidence type="ECO:0000313" key="2">
    <source>
        <dbReference type="RefSeq" id="XP_055897772.1"/>
    </source>
</evidence>
<dbReference type="OrthoDB" id="548295at2759"/>
<dbReference type="GeneID" id="106053936"/>
<dbReference type="AlphaFoldDB" id="A0A9W3BDV2"/>
<evidence type="ECO:0000313" key="1">
    <source>
        <dbReference type="Proteomes" id="UP001165740"/>
    </source>
</evidence>
<name>A0A9W3BDV2_BIOGL</name>
<dbReference type="RefSeq" id="XP_055897772.1">
    <property type="nucleotide sequence ID" value="XM_056041797.1"/>
</dbReference>
<reference evidence="2" key="1">
    <citation type="submission" date="2025-08" db="UniProtKB">
        <authorList>
            <consortium name="RefSeq"/>
        </authorList>
    </citation>
    <scope>IDENTIFICATION</scope>
</reference>
<dbReference type="Proteomes" id="UP001165740">
    <property type="component" value="Chromosome 9"/>
</dbReference>
<keyword evidence="1" id="KW-1185">Reference proteome</keyword>
<proteinExistence type="predicted"/>